<dbReference type="SUPFAM" id="SSF57667">
    <property type="entry name" value="beta-beta-alpha zinc fingers"/>
    <property type="match status" value="1"/>
</dbReference>
<sequence>MDKSQADGPEMRTDVPSQEMVSFEDVTVNITWEEWQELNDAQRTLFREVTLETYSHLVSLGEELPRHTRVPALWSPLISVHLPKKLRAGHGANYPEVSKRLEQGAQPWTVEEPPSQKLSDKNWSCADEVQTQPSLKMFIVIYKMVFFFNLILDVHTMDYMIKANPKNQVRHWWKVLTGNNKISSNKRTDTGENFNLDSDHTLIQSIKIGTISSRMPENSSIHRNSFTPGDPHEEHDGTEEEIFQRFRESLSHQGIQHFQQSSEFCEQGKVVSKETIFSCRGVIAEGTACKYSECGDNSDKSAFVVQGQTPCTCTESGEPPDVKPVCLNTHGHGEGEQEECYESEPNLSHKFYTHQHESAQLGGNNFEYHRYGEMSSQTSVLTEHQKLQADDQPFGRGEAYESSLHSRYQRTLTTEKLFDSKNYVKAFSWKTALTLQPQSQTEMKHFSAHLRTHTSETSYECQEYSKTFSCRPSLNKYERTHTGERRYESRDCGRTPYHKSDLDKYKKSHKEKKGCDRLAESAFRCVCSGAGAGAVAPAWAAIRAAAACAQLVSEPPGVSAPVRCRHPGLGCCHVCTAGQRAPPAGCHMSWIHPTEHFLMPGLSWWSVAEGLRETGVWCWLQLFLPQAVFLNYSSAYAKHSDSNGSIQVGTTSRGQQSSVLKGLWARVGSAHQAPEPQSSTGGGGPADENDSSSSSSGGGTNW</sequence>
<dbReference type="Gene3D" id="6.10.140.140">
    <property type="match status" value="1"/>
</dbReference>
<proteinExistence type="predicted"/>
<dbReference type="PANTHER" id="PTHR24381:SF388">
    <property type="entry name" value="ZINC FINGER PROTEIN 949"/>
    <property type="match status" value="1"/>
</dbReference>
<protein>
    <submittedName>
        <fullName evidence="9">Zinc finger protein 717</fullName>
    </submittedName>
</protein>
<dbReference type="OrthoDB" id="9558250at2759"/>
<evidence type="ECO:0000256" key="1">
    <source>
        <dbReference type="ARBA" id="ARBA00022723"/>
    </source>
</evidence>
<dbReference type="PROSITE" id="PS50805">
    <property type="entry name" value="KRAB"/>
    <property type="match status" value="1"/>
</dbReference>
<dbReference type="PROSITE" id="PS50157">
    <property type="entry name" value="ZINC_FINGER_C2H2_2"/>
    <property type="match status" value="1"/>
</dbReference>
<keyword evidence="3 5" id="KW-0863">Zinc-finger</keyword>
<evidence type="ECO:0000259" key="7">
    <source>
        <dbReference type="PROSITE" id="PS50157"/>
    </source>
</evidence>
<accession>A0A8J6DDX8</accession>
<dbReference type="Gene3D" id="3.30.160.60">
    <property type="entry name" value="Classic Zinc Finger"/>
    <property type="match status" value="1"/>
</dbReference>
<feature type="domain" description="KRAB" evidence="8">
    <location>
        <begin position="21"/>
        <end position="120"/>
    </location>
</feature>
<dbReference type="AlphaFoldDB" id="A0A8J6DDX8"/>
<dbReference type="InterPro" id="IPR036051">
    <property type="entry name" value="KRAB_dom_sf"/>
</dbReference>
<evidence type="ECO:0000313" key="10">
    <source>
        <dbReference type="Proteomes" id="UP000700334"/>
    </source>
</evidence>
<dbReference type="SMART" id="SM00349">
    <property type="entry name" value="KRAB"/>
    <property type="match status" value="1"/>
</dbReference>
<keyword evidence="1" id="KW-0479">Metal-binding</keyword>
<feature type="non-terminal residue" evidence="9">
    <location>
        <position position="1"/>
    </location>
</feature>
<evidence type="ECO:0000259" key="8">
    <source>
        <dbReference type="PROSITE" id="PS50805"/>
    </source>
</evidence>
<dbReference type="EMBL" id="JAGFMF010012294">
    <property type="protein sequence ID" value="KAG8504350.1"/>
    <property type="molecule type" value="Genomic_DNA"/>
</dbReference>
<dbReference type="SUPFAM" id="SSF109640">
    <property type="entry name" value="KRAB domain (Kruppel-associated box)"/>
    <property type="match status" value="1"/>
</dbReference>
<dbReference type="InterPro" id="IPR013087">
    <property type="entry name" value="Znf_C2H2_type"/>
</dbReference>
<dbReference type="InterPro" id="IPR001909">
    <property type="entry name" value="KRAB"/>
</dbReference>
<dbReference type="Proteomes" id="UP000700334">
    <property type="component" value="Unassembled WGS sequence"/>
</dbReference>
<evidence type="ECO:0000256" key="2">
    <source>
        <dbReference type="ARBA" id="ARBA00022737"/>
    </source>
</evidence>
<keyword evidence="10" id="KW-1185">Reference proteome</keyword>
<keyword evidence="2" id="KW-0677">Repeat</keyword>
<evidence type="ECO:0000313" key="9">
    <source>
        <dbReference type="EMBL" id="KAG8504350.1"/>
    </source>
</evidence>
<evidence type="ECO:0000256" key="3">
    <source>
        <dbReference type="ARBA" id="ARBA00022771"/>
    </source>
</evidence>
<keyword evidence="4" id="KW-0862">Zinc</keyword>
<dbReference type="GO" id="GO:0008270">
    <property type="term" value="F:zinc ion binding"/>
    <property type="evidence" value="ECO:0007669"/>
    <property type="project" value="UniProtKB-KW"/>
</dbReference>
<gene>
    <name evidence="9" type="ORF">J0S82_015066</name>
</gene>
<dbReference type="CDD" id="cd07765">
    <property type="entry name" value="KRAB_A-box"/>
    <property type="match status" value="1"/>
</dbReference>
<dbReference type="GO" id="GO:0005634">
    <property type="term" value="C:nucleus"/>
    <property type="evidence" value="ECO:0007669"/>
    <property type="project" value="TreeGrafter"/>
</dbReference>
<dbReference type="PANTHER" id="PTHR24381">
    <property type="entry name" value="ZINC FINGER PROTEIN"/>
    <property type="match status" value="1"/>
</dbReference>
<evidence type="ECO:0000256" key="5">
    <source>
        <dbReference type="PROSITE-ProRule" id="PRU00042"/>
    </source>
</evidence>
<evidence type="ECO:0000256" key="6">
    <source>
        <dbReference type="SAM" id="MobiDB-lite"/>
    </source>
</evidence>
<dbReference type="FunFam" id="3.30.160.60:FF:002343">
    <property type="entry name" value="Zinc finger protein 33A"/>
    <property type="match status" value="1"/>
</dbReference>
<evidence type="ECO:0000256" key="4">
    <source>
        <dbReference type="ARBA" id="ARBA00022833"/>
    </source>
</evidence>
<dbReference type="Pfam" id="PF01352">
    <property type="entry name" value="KRAB"/>
    <property type="match status" value="1"/>
</dbReference>
<name>A0A8J6DDX8_GALPY</name>
<feature type="region of interest" description="Disordered" evidence="6">
    <location>
        <begin position="665"/>
        <end position="702"/>
    </location>
</feature>
<dbReference type="InterPro" id="IPR036236">
    <property type="entry name" value="Znf_C2H2_sf"/>
</dbReference>
<dbReference type="GO" id="GO:0000981">
    <property type="term" value="F:DNA-binding transcription factor activity, RNA polymerase II-specific"/>
    <property type="evidence" value="ECO:0007669"/>
    <property type="project" value="TreeGrafter"/>
</dbReference>
<feature type="domain" description="C2H2-type" evidence="7">
    <location>
        <begin position="459"/>
        <end position="486"/>
    </location>
</feature>
<comment type="caution">
    <text evidence="9">The sequence shown here is derived from an EMBL/GenBank/DDBJ whole genome shotgun (WGS) entry which is preliminary data.</text>
</comment>
<reference evidence="9" key="1">
    <citation type="journal article" date="2021" name="Evol. Appl.">
        <title>The genome of the Pyrenean desman and the effects of bottlenecks and inbreeding on the genomic landscape of an endangered species.</title>
        <authorList>
            <person name="Escoda L."/>
            <person name="Castresana J."/>
        </authorList>
    </citation>
    <scope>NUCLEOTIDE SEQUENCE</scope>
    <source>
        <strain evidence="9">IBE-C5619</strain>
    </source>
</reference>
<dbReference type="GO" id="GO:0000977">
    <property type="term" value="F:RNA polymerase II transcription regulatory region sequence-specific DNA binding"/>
    <property type="evidence" value="ECO:0007669"/>
    <property type="project" value="TreeGrafter"/>
</dbReference>
<organism evidence="9 10">
    <name type="scientific">Galemys pyrenaicus</name>
    <name type="common">Iberian desman</name>
    <name type="synonym">Pyrenean desman</name>
    <dbReference type="NCBI Taxonomy" id="202257"/>
    <lineage>
        <taxon>Eukaryota</taxon>
        <taxon>Metazoa</taxon>
        <taxon>Chordata</taxon>
        <taxon>Craniata</taxon>
        <taxon>Vertebrata</taxon>
        <taxon>Euteleostomi</taxon>
        <taxon>Mammalia</taxon>
        <taxon>Eutheria</taxon>
        <taxon>Laurasiatheria</taxon>
        <taxon>Eulipotyphla</taxon>
        <taxon>Talpidae</taxon>
        <taxon>Galemys</taxon>
    </lineage>
</organism>